<keyword evidence="1" id="KW-0175">Coiled coil</keyword>
<feature type="signal peptide" evidence="3">
    <location>
        <begin position="1"/>
        <end position="21"/>
    </location>
</feature>
<gene>
    <name evidence="4" type="ORF">AK88_02269</name>
</gene>
<protein>
    <recommendedName>
        <fullName evidence="6">Transmembrane protein</fullName>
    </recommendedName>
</protein>
<name>A0A0D9QN00_PLAFR</name>
<keyword evidence="5" id="KW-1185">Reference proteome</keyword>
<reference evidence="4 5" key="1">
    <citation type="submission" date="2014-03" db="EMBL/GenBank/DDBJ databases">
        <title>The Genome Sequence of Plasmodium fragile nilgiri.</title>
        <authorList>
            <consortium name="The Broad Institute Genomics Platform"/>
            <consortium name="The Broad Institute Genome Sequencing Center for Infectious Disease"/>
            <person name="Neafsey D."/>
            <person name="Duraisingh M."/>
            <person name="Young S.K."/>
            <person name="Zeng Q."/>
            <person name="Gargeya S."/>
            <person name="Abouelleil A."/>
            <person name="Alvarado L."/>
            <person name="Chapman S.B."/>
            <person name="Gainer-Dewar J."/>
            <person name="Goldberg J."/>
            <person name="Griggs A."/>
            <person name="Gujja S."/>
            <person name="Hansen M."/>
            <person name="Howarth C."/>
            <person name="Imamovic A."/>
            <person name="Larimer J."/>
            <person name="Pearson M."/>
            <person name="Poon T.W."/>
            <person name="Priest M."/>
            <person name="Roberts A."/>
            <person name="Saif S."/>
            <person name="Shea T."/>
            <person name="Sykes S."/>
            <person name="Wortman J."/>
            <person name="Nusbaum C."/>
            <person name="Birren B."/>
        </authorList>
    </citation>
    <scope>NUCLEOTIDE SEQUENCE [LARGE SCALE GENOMIC DNA]</scope>
    <source>
        <strain evidence="5">nilgiri</strain>
    </source>
</reference>
<organism evidence="4 5">
    <name type="scientific">Plasmodium fragile</name>
    <dbReference type="NCBI Taxonomy" id="5857"/>
    <lineage>
        <taxon>Eukaryota</taxon>
        <taxon>Sar</taxon>
        <taxon>Alveolata</taxon>
        <taxon>Apicomplexa</taxon>
        <taxon>Aconoidasida</taxon>
        <taxon>Haemosporida</taxon>
        <taxon>Plasmodiidae</taxon>
        <taxon>Plasmodium</taxon>
        <taxon>Plasmodium (Plasmodium)</taxon>
    </lineage>
</organism>
<feature type="coiled-coil region" evidence="1">
    <location>
        <begin position="418"/>
        <end position="445"/>
    </location>
</feature>
<accession>A0A0D9QN00</accession>
<evidence type="ECO:0008006" key="6">
    <source>
        <dbReference type="Google" id="ProtNLM"/>
    </source>
</evidence>
<dbReference type="EMBL" id="KQ001665">
    <property type="protein sequence ID" value="KJP88152.1"/>
    <property type="molecule type" value="Genomic_DNA"/>
</dbReference>
<dbReference type="VEuPathDB" id="PlasmoDB:AK88_02269"/>
<evidence type="ECO:0000256" key="1">
    <source>
        <dbReference type="SAM" id="Coils"/>
    </source>
</evidence>
<dbReference type="Proteomes" id="UP000054561">
    <property type="component" value="Unassembled WGS sequence"/>
</dbReference>
<dbReference type="GeneID" id="24267583"/>
<dbReference type="OrthoDB" id="364384at2759"/>
<evidence type="ECO:0000313" key="4">
    <source>
        <dbReference type="EMBL" id="KJP88152.1"/>
    </source>
</evidence>
<feature type="chain" id="PRO_5002343704" description="Transmembrane protein" evidence="3">
    <location>
        <begin position="22"/>
        <end position="586"/>
    </location>
</feature>
<dbReference type="OMA" id="CVYNIYV"/>
<evidence type="ECO:0000313" key="5">
    <source>
        <dbReference type="Proteomes" id="UP000054561"/>
    </source>
</evidence>
<dbReference type="AlphaFoldDB" id="A0A0D9QN00"/>
<sequence>MVSAVVVILSLVLLYAQYFQAKSTKKYEYINLLSSKDYTDKIRELKKYSIQEKNAPIKNKYIFSCYGSSGYHKRKFLENLFNVSPERNNLINLGFKQKIDVWFGKDQNNNLNVVLDVDLLQNKEFYEENETTIYDFNKLINFIVESTNSVIVPLASDDIHYSQVHNKGEEKNSTEQKTHSVKDSEQQQEKKKTVTFVLPKKVEIFLNQLNEKGTDIHVYFVLINAEASGWGRKKKIFDKDILCEQFNKELKETYPNLKNIHLMKQNKVDISLLQKNNINKYTFFVNKLTNLVKEMKNFENFCPFNEKCVYNIYVIEESYNKTLNNFDEIINEYEQEITQGKVIPNYGQLASDLIKNLLLFFHILTFEQVGTKFKDTVFEKLQQRFLALIRKQIVKQIVLIEKEIINKGRDAILNEQHVKRDKNLLENKDEKIAELKKSLVNTFKQEVNKLIPAGYFNQPNDIFSTSIITQFEEQFGEKLEQTLHNYFQLNQSPLKKLFEKKKMAQQGLSKKNKWINPSLNFNLTLTSLIRKSGYGNLQSYFIYDLGMLTFVFGLLNDRDTPEVQQQGYKVPFFKFQPKVNLKLNFN</sequence>
<keyword evidence="3" id="KW-0732">Signal</keyword>
<evidence type="ECO:0000256" key="2">
    <source>
        <dbReference type="SAM" id="MobiDB-lite"/>
    </source>
</evidence>
<dbReference type="RefSeq" id="XP_012335323.1">
    <property type="nucleotide sequence ID" value="XM_012479900.1"/>
</dbReference>
<proteinExistence type="predicted"/>
<evidence type="ECO:0000256" key="3">
    <source>
        <dbReference type="SAM" id="SignalP"/>
    </source>
</evidence>
<feature type="region of interest" description="Disordered" evidence="2">
    <location>
        <begin position="166"/>
        <end position="187"/>
    </location>
</feature>